<dbReference type="RefSeq" id="WP_074724720.1">
    <property type="nucleotide sequence ID" value="NZ_CBCRVS010000030.1"/>
</dbReference>
<dbReference type="OrthoDB" id="1351861at2"/>
<accession>A0A1H9RSC1</accession>
<feature type="chain" id="PRO_5010256705" description="Ig-like domain-containing protein" evidence="1">
    <location>
        <begin position="19"/>
        <end position="469"/>
    </location>
</feature>
<evidence type="ECO:0000313" key="2">
    <source>
        <dbReference type="EMBL" id="SER75841.1"/>
    </source>
</evidence>
<sequence length="469" mass="52044">MRKIYILILLGFCVNAIAQATKPKYSFVHTFNSGLEGSWCNDPMGNWGWSFLVNSTVNTMITDNFTPVHCISSLDEYKEFQFEAFLDKNSFINYNAYGTSYGRINGALSIIPCDDTNPSSISITASELIIKGSTPFVEVCSSYLGIHDFKPINLSISSAPTEVCSGTNFTLTASPAGFPDVAYHWQYSTDNEITWVNFPATMQKSEGSSVRTTNDTPNINFSMDEILGTNHSDFFNKQIYFRLGYDGRPFTTSKAITYSPCAPVVIGISYEGPKCYGDYINKIEVTFDRELYIDKGEVLKSFSLRDRANPMISIFQFLTDETFSGKTFSFQKADLDKITLENGHKYFIQQQAYIGTAGKGILDSDSQYDLEYVAPAALKFIATKKQDVSCNGGSDGTIEIKVWGGTPKTEGLKYNYYVDGNLLTQNTIETTTSGETTAILPGISVLKDVNGLIIPHQIKVTDAENCFEK</sequence>
<dbReference type="Proteomes" id="UP000183658">
    <property type="component" value="Unassembled WGS sequence"/>
</dbReference>
<feature type="signal peptide" evidence="1">
    <location>
        <begin position="1"/>
        <end position="18"/>
    </location>
</feature>
<dbReference type="AlphaFoldDB" id="A0A1H9RSC1"/>
<gene>
    <name evidence="2" type="ORF">SAMN05444355_1246</name>
</gene>
<proteinExistence type="predicted"/>
<keyword evidence="1" id="KW-0732">Signal</keyword>
<name>A0A1H9RSC1_FLAFI</name>
<keyword evidence="3" id="KW-1185">Reference proteome</keyword>
<evidence type="ECO:0008006" key="4">
    <source>
        <dbReference type="Google" id="ProtNLM"/>
    </source>
</evidence>
<evidence type="ECO:0000256" key="1">
    <source>
        <dbReference type="SAM" id="SignalP"/>
    </source>
</evidence>
<dbReference type="EMBL" id="FOFZ01000024">
    <property type="protein sequence ID" value="SER75841.1"/>
    <property type="molecule type" value="Genomic_DNA"/>
</dbReference>
<reference evidence="3" key="1">
    <citation type="submission" date="2016-10" db="EMBL/GenBank/DDBJ databases">
        <authorList>
            <person name="Varghese N."/>
            <person name="Submissions S."/>
        </authorList>
    </citation>
    <scope>NUCLEOTIDE SEQUENCE [LARGE SCALE GENOMIC DNA]</scope>
    <source>
        <strain evidence="3">DSM 15719</strain>
    </source>
</reference>
<evidence type="ECO:0000313" key="3">
    <source>
        <dbReference type="Proteomes" id="UP000183658"/>
    </source>
</evidence>
<protein>
    <recommendedName>
        <fullName evidence="4">Ig-like domain-containing protein</fullName>
    </recommendedName>
</protein>
<organism evidence="2 3">
    <name type="scientific">Flavobacterium frigoris</name>
    <dbReference type="NCBI Taxonomy" id="229204"/>
    <lineage>
        <taxon>Bacteria</taxon>
        <taxon>Pseudomonadati</taxon>
        <taxon>Bacteroidota</taxon>
        <taxon>Flavobacteriia</taxon>
        <taxon>Flavobacteriales</taxon>
        <taxon>Flavobacteriaceae</taxon>
        <taxon>Flavobacterium</taxon>
    </lineage>
</organism>